<evidence type="ECO:0000313" key="3">
    <source>
        <dbReference type="EMBL" id="MFB9733897.1"/>
    </source>
</evidence>
<feature type="transmembrane region" description="Helical" evidence="2">
    <location>
        <begin position="131"/>
        <end position="153"/>
    </location>
</feature>
<evidence type="ECO:0008006" key="5">
    <source>
        <dbReference type="Google" id="ProtNLM"/>
    </source>
</evidence>
<dbReference type="Proteomes" id="UP001589703">
    <property type="component" value="Unassembled WGS sequence"/>
</dbReference>
<keyword evidence="2" id="KW-0812">Transmembrane</keyword>
<dbReference type="RefSeq" id="WP_247473257.1">
    <property type="nucleotide sequence ID" value="NZ_JBHMAR010000001.1"/>
</dbReference>
<organism evidence="3 4">
    <name type="scientific">Streptomyces thermocoprophilus</name>
    <dbReference type="NCBI Taxonomy" id="78356"/>
    <lineage>
        <taxon>Bacteria</taxon>
        <taxon>Bacillati</taxon>
        <taxon>Actinomycetota</taxon>
        <taxon>Actinomycetes</taxon>
        <taxon>Kitasatosporales</taxon>
        <taxon>Streptomycetaceae</taxon>
        <taxon>Streptomyces</taxon>
    </lineage>
</organism>
<reference evidence="3 4" key="1">
    <citation type="submission" date="2024-09" db="EMBL/GenBank/DDBJ databases">
        <authorList>
            <person name="Sun Q."/>
            <person name="Mori K."/>
        </authorList>
    </citation>
    <scope>NUCLEOTIDE SEQUENCE [LARGE SCALE GENOMIC DNA]</scope>
    <source>
        <strain evidence="3 4">JCM 10918</strain>
    </source>
</reference>
<name>A0ABV5V7T3_9ACTN</name>
<sequence length="211" mass="22078">MSEAGPPMRETGAVFERVLDRALDCRQVRDALDRAQGALSQEHLRRRARQARSAISEAAEPEYREYLRTRSAAEAAQGARGVRSGPAEGREDEGAPQAVRASVVAAGAAALLLPTGYGLSAFGGHPYIGGGLVTAGLIAGSLAVGAGAGDLLWQRLTRTGARTAAPSAPSAPASAEDADRAREAWERALLERGLVPFLLGRLEEAGARRRS</sequence>
<feature type="transmembrane region" description="Helical" evidence="2">
    <location>
        <begin position="98"/>
        <end position="119"/>
    </location>
</feature>
<proteinExistence type="predicted"/>
<keyword evidence="4" id="KW-1185">Reference proteome</keyword>
<evidence type="ECO:0000256" key="2">
    <source>
        <dbReference type="SAM" id="Phobius"/>
    </source>
</evidence>
<comment type="caution">
    <text evidence="3">The sequence shown here is derived from an EMBL/GenBank/DDBJ whole genome shotgun (WGS) entry which is preliminary data.</text>
</comment>
<protein>
    <recommendedName>
        <fullName evidence="5">Transmembrane protein</fullName>
    </recommendedName>
</protein>
<keyword evidence="2" id="KW-1133">Transmembrane helix</keyword>
<feature type="region of interest" description="Disordered" evidence="1">
    <location>
        <begin position="74"/>
        <end position="95"/>
    </location>
</feature>
<dbReference type="EMBL" id="JBHMAR010000001">
    <property type="protein sequence ID" value="MFB9733897.1"/>
    <property type="molecule type" value="Genomic_DNA"/>
</dbReference>
<evidence type="ECO:0000256" key="1">
    <source>
        <dbReference type="SAM" id="MobiDB-lite"/>
    </source>
</evidence>
<keyword evidence="2" id="KW-0472">Membrane</keyword>
<evidence type="ECO:0000313" key="4">
    <source>
        <dbReference type="Proteomes" id="UP001589703"/>
    </source>
</evidence>
<gene>
    <name evidence="3" type="ORF">ACFFRO_01830</name>
</gene>
<accession>A0ABV5V7T3</accession>